<accession>A0A6I6EF52</accession>
<dbReference type="EMBL" id="CP039268">
    <property type="protein sequence ID" value="QGU33886.1"/>
    <property type="molecule type" value="Genomic_DNA"/>
</dbReference>
<evidence type="ECO:0000313" key="2">
    <source>
        <dbReference type="EMBL" id="QGU33886.1"/>
    </source>
</evidence>
<gene>
    <name evidence="2" type="ORF">E6P07_13425</name>
</gene>
<dbReference type="InterPro" id="IPR018530">
    <property type="entry name" value="SiaC"/>
</dbReference>
<reference evidence="2 3" key="1">
    <citation type="submission" date="2019-12" db="EMBL/GenBank/DDBJ databases">
        <title>The complete genome of the thermophilic, anoxygenic phototrophic gammaproteobacterium Thermochromatium tepidum.</title>
        <authorList>
            <person name="Sattley W.M."/>
            <person name="Swingley W.D."/>
            <person name="Burchell B.M."/>
            <person name="Gurbani S.A."/>
            <person name="Kujawa C.M."/>
            <person name="Nuccio D.A."/>
            <person name="Schladweiler J."/>
            <person name="Shaffer K.N."/>
            <person name="Stokes L.M."/>
            <person name="Touchman J.W."/>
            <person name="Blankenship R.E."/>
            <person name="Madigan M.T."/>
        </authorList>
    </citation>
    <scope>NUCLEOTIDE SEQUENCE [LARGE SCALE GENOMIC DNA]</scope>
    <source>
        <strain evidence="2 3">ATCC 43061</strain>
    </source>
</reference>
<dbReference type="RefSeq" id="WP_153976070.1">
    <property type="nucleotide sequence ID" value="NZ_CP039268.1"/>
</dbReference>
<dbReference type="KEGG" id="ttp:E6P07_13425"/>
<name>A0A6I6EF52_THETI</name>
<organism evidence="2 3">
    <name type="scientific">Thermochromatium tepidum ATCC 43061</name>
    <dbReference type="NCBI Taxonomy" id="316276"/>
    <lineage>
        <taxon>Bacteria</taxon>
        <taxon>Pseudomonadati</taxon>
        <taxon>Pseudomonadota</taxon>
        <taxon>Gammaproteobacteria</taxon>
        <taxon>Chromatiales</taxon>
        <taxon>Chromatiaceae</taxon>
        <taxon>Thermochromatium</taxon>
    </lineage>
</organism>
<sequence length="131" mass="15274">MDRLQRPQTERSPLVDFDFDRHRLHLEGESYPEDAAAFFGPLLVALDHYLVHLRAEPPASPLVVDLRLTYFNSSSAKAFMNLFQRLEAAARDGVEVQVNWHYQSDDETMMEFGEDFREDFQAARFELCVFD</sequence>
<feature type="domain" description="SiaC family regulatory phosphoprotein" evidence="1">
    <location>
        <begin position="7"/>
        <end position="128"/>
    </location>
</feature>
<keyword evidence="3" id="KW-1185">Reference proteome</keyword>
<evidence type="ECO:0000313" key="3">
    <source>
        <dbReference type="Proteomes" id="UP000426424"/>
    </source>
</evidence>
<dbReference type="OrthoDB" id="5297629at2"/>
<proteinExistence type="predicted"/>
<dbReference type="Proteomes" id="UP000426424">
    <property type="component" value="Chromosome"/>
</dbReference>
<dbReference type="AlphaFoldDB" id="A0A6I6EF52"/>
<protein>
    <submittedName>
        <fullName evidence="2">DUF1987 domain-containing protein</fullName>
    </submittedName>
</protein>
<dbReference type="Pfam" id="PF09345">
    <property type="entry name" value="SiaC"/>
    <property type="match status" value="1"/>
</dbReference>
<evidence type="ECO:0000259" key="1">
    <source>
        <dbReference type="Pfam" id="PF09345"/>
    </source>
</evidence>